<dbReference type="EMBL" id="AGCM01000041">
    <property type="protein sequence ID" value="EHM55369.1"/>
    <property type="molecule type" value="Genomic_DNA"/>
</dbReference>
<dbReference type="CDD" id="cd00093">
    <property type="entry name" value="HTH_XRE"/>
    <property type="match status" value="1"/>
</dbReference>
<dbReference type="Pfam" id="PF01381">
    <property type="entry name" value="HTH_3"/>
    <property type="match status" value="1"/>
</dbReference>
<dbReference type="PROSITE" id="PS50943">
    <property type="entry name" value="HTH_CROC1"/>
    <property type="match status" value="1"/>
</dbReference>
<keyword evidence="1" id="KW-0238">DNA-binding</keyword>
<dbReference type="SUPFAM" id="SSF47413">
    <property type="entry name" value="lambda repressor-like DNA-binding domains"/>
    <property type="match status" value="1"/>
</dbReference>
<dbReference type="InterPro" id="IPR010982">
    <property type="entry name" value="Lambda_DNA-bd_dom_sf"/>
</dbReference>
<dbReference type="InterPro" id="IPR001387">
    <property type="entry name" value="Cro/C1-type_HTH"/>
</dbReference>
<proteinExistence type="predicted"/>
<dbReference type="GO" id="GO:0003677">
    <property type="term" value="F:DNA binding"/>
    <property type="evidence" value="ECO:0007669"/>
    <property type="project" value="UniProtKB-KW"/>
</dbReference>
<dbReference type="InterPro" id="IPR013430">
    <property type="entry name" value="Toxin_antidote_HigA"/>
</dbReference>
<accession>G9ZDE7</accession>
<evidence type="ECO:0000313" key="4">
    <source>
        <dbReference type="Proteomes" id="UP000004750"/>
    </source>
</evidence>
<dbReference type="PANTHER" id="PTHR36924:SF1">
    <property type="entry name" value="ANTITOXIN HIGA-1"/>
    <property type="match status" value="1"/>
</dbReference>
<reference evidence="3 4" key="1">
    <citation type="submission" date="2011-08" db="EMBL/GenBank/DDBJ databases">
        <authorList>
            <person name="Weinstock G."/>
            <person name="Sodergren E."/>
            <person name="Clifton S."/>
            <person name="Fulton L."/>
            <person name="Fulton B."/>
            <person name="Courtney L."/>
            <person name="Fronick C."/>
            <person name="Harrison M."/>
            <person name="Strong C."/>
            <person name="Farmer C."/>
            <person name="Delahaunty K."/>
            <person name="Markovic C."/>
            <person name="Hall O."/>
            <person name="Minx P."/>
            <person name="Tomlinson C."/>
            <person name="Mitreva M."/>
            <person name="Hou S."/>
            <person name="Chen J."/>
            <person name="Wollam A."/>
            <person name="Pepin K.H."/>
            <person name="Johnson M."/>
            <person name="Bhonagiri V."/>
            <person name="Zhang X."/>
            <person name="Suruliraj S."/>
            <person name="Warren W."/>
            <person name="Chinwalla A."/>
            <person name="Mardis E.R."/>
            <person name="Wilson R.K."/>
        </authorList>
    </citation>
    <scope>NUCLEOTIDE SEQUENCE [LARGE SCALE GENOMIC DNA]</scope>
    <source>
        <strain evidence="3 4">F0432</strain>
    </source>
</reference>
<evidence type="ECO:0000256" key="1">
    <source>
        <dbReference type="ARBA" id="ARBA00023125"/>
    </source>
</evidence>
<dbReference type="NCBIfam" id="TIGR02607">
    <property type="entry name" value="antidote_HigA"/>
    <property type="match status" value="1"/>
</dbReference>
<gene>
    <name evidence="3" type="ORF">HMPREF9080_00781</name>
</gene>
<evidence type="ECO:0000259" key="2">
    <source>
        <dbReference type="PROSITE" id="PS50943"/>
    </source>
</evidence>
<organism evidence="3 4">
    <name type="scientific">Cardiobacterium valvarum F0432</name>
    <dbReference type="NCBI Taxonomy" id="797473"/>
    <lineage>
        <taxon>Bacteria</taxon>
        <taxon>Pseudomonadati</taxon>
        <taxon>Pseudomonadota</taxon>
        <taxon>Gammaproteobacteria</taxon>
        <taxon>Cardiobacteriales</taxon>
        <taxon>Cardiobacteriaceae</taxon>
        <taxon>Cardiobacterium</taxon>
    </lineage>
</organism>
<name>G9ZDE7_9GAMM</name>
<dbReference type="AlphaFoldDB" id="G9ZDE7"/>
<dbReference type="PANTHER" id="PTHR36924">
    <property type="entry name" value="ANTITOXIN HIGA-1"/>
    <property type="match status" value="1"/>
</dbReference>
<dbReference type="SMART" id="SM00530">
    <property type="entry name" value="HTH_XRE"/>
    <property type="match status" value="1"/>
</dbReference>
<dbReference type="HOGENOM" id="CLU_140230_2_2_6"/>
<dbReference type="Proteomes" id="UP000004750">
    <property type="component" value="Unassembled WGS sequence"/>
</dbReference>
<comment type="caution">
    <text evidence="3">The sequence shown here is derived from an EMBL/GenBank/DDBJ whole genome shotgun (WGS) entry which is preliminary data.</text>
</comment>
<protein>
    <submittedName>
        <fullName evidence="3">Addiction module antidote protein HigA</fullName>
    </submittedName>
</protein>
<dbReference type="STRING" id="797473.HMPREF9080_00781"/>
<dbReference type="Gene3D" id="1.10.260.40">
    <property type="entry name" value="lambda repressor-like DNA-binding domains"/>
    <property type="match status" value="1"/>
</dbReference>
<feature type="domain" description="HTH cro/C1-type" evidence="2">
    <location>
        <begin position="27"/>
        <end position="72"/>
    </location>
</feature>
<evidence type="ECO:0000313" key="3">
    <source>
        <dbReference type="EMBL" id="EHM55369.1"/>
    </source>
</evidence>
<sequence>MKMLMKMKNPAHPGTVLKTLFLEPLALNVTEAAKVLDMPRSALSEIVNGRRAISPQVALKIEKAFSSRAGLWLDMQSAYELAHTDPQCTARVQVVQQPAELTESHA</sequence>